<evidence type="ECO:0000313" key="3">
    <source>
        <dbReference type="Proteomes" id="UP000238070"/>
    </source>
</evidence>
<reference evidence="2 3" key="1">
    <citation type="submission" date="2018-01" db="EMBL/GenBank/DDBJ databases">
        <title>Genetic Diversity of Clostridium botulinum in seafood.</title>
        <authorList>
            <person name="Athira V."/>
            <person name="Arun Jyothi P.V."/>
            <person name="Lalitha K.V."/>
            <person name="Joseph T.C."/>
        </authorList>
    </citation>
    <scope>NUCLEOTIDE SEQUENCE [LARGE SCALE GENOMIC DNA]</scope>
    <source>
        <strain evidence="2 3">Mfbjulcb5</strain>
    </source>
</reference>
<dbReference type="SUPFAM" id="SSF50486">
    <property type="entry name" value="FMT C-terminal domain-like"/>
    <property type="match status" value="1"/>
</dbReference>
<dbReference type="InterPro" id="IPR002376">
    <property type="entry name" value="Formyl_transf_N"/>
</dbReference>
<gene>
    <name evidence="2" type="ORF">C3B64_07195</name>
</gene>
<dbReference type="InterPro" id="IPR011034">
    <property type="entry name" value="Formyl_transferase-like_C_sf"/>
</dbReference>
<name>A0AAU8YVA8_CLOBO</name>
<dbReference type="SUPFAM" id="SSF53328">
    <property type="entry name" value="Formyltransferase"/>
    <property type="match status" value="1"/>
</dbReference>
<evidence type="ECO:0000259" key="1">
    <source>
        <dbReference type="Pfam" id="PF00551"/>
    </source>
</evidence>
<proteinExistence type="predicted"/>
<evidence type="ECO:0000313" key="2">
    <source>
        <dbReference type="EMBL" id="AVP64052.1"/>
    </source>
</evidence>
<organism evidence="2 3">
    <name type="scientific">Clostridium botulinum</name>
    <dbReference type="NCBI Taxonomy" id="1491"/>
    <lineage>
        <taxon>Bacteria</taxon>
        <taxon>Bacillati</taxon>
        <taxon>Bacillota</taxon>
        <taxon>Clostridia</taxon>
        <taxon>Eubacteriales</taxon>
        <taxon>Clostridiaceae</taxon>
        <taxon>Clostridium</taxon>
    </lineage>
</organism>
<sequence length="212" mass="24781">MLITLMCDNISSWIITYIEELENEIKELGHQVKLIDNYKKITSGDLLFLLSCEKILPTSYMKFNKHNLVIHESDLPKGKGWSPVTWQVLEGKDVIPITLLEAVKNVDAGDIYLQEFIHLDGSELLEEIKHKQGIYTKKLVLEFIKRYPNIKGKPQQGESSFYIKRGPKDSKLDINKTIKEQFNLLRVVDNERYPAYFIFNDKKYIIRICKED</sequence>
<protein>
    <submittedName>
        <fullName evidence="2">Methionyl-tRNA formyltransferase</fullName>
    </submittedName>
</protein>
<dbReference type="AlphaFoldDB" id="A0AAU8YVA8"/>
<dbReference type="InterPro" id="IPR036477">
    <property type="entry name" value="Formyl_transf_N_sf"/>
</dbReference>
<feature type="domain" description="Formyl transferase N-terminal" evidence="1">
    <location>
        <begin position="34"/>
        <end position="131"/>
    </location>
</feature>
<dbReference type="EMBL" id="CP027776">
    <property type="protein sequence ID" value="AVP64052.1"/>
    <property type="molecule type" value="Genomic_DNA"/>
</dbReference>
<dbReference type="Gene3D" id="3.40.50.12230">
    <property type="match status" value="1"/>
</dbReference>
<dbReference type="Proteomes" id="UP000238070">
    <property type="component" value="Chromosome"/>
</dbReference>
<dbReference type="GO" id="GO:0003824">
    <property type="term" value="F:catalytic activity"/>
    <property type="evidence" value="ECO:0007669"/>
    <property type="project" value="InterPro"/>
</dbReference>
<accession>A0AAU8YVA8</accession>
<dbReference type="Pfam" id="PF00551">
    <property type="entry name" value="Formyl_trans_N"/>
    <property type="match status" value="1"/>
</dbReference>